<protein>
    <recommendedName>
        <fullName evidence="3">RRM domain-containing protein</fullName>
    </recommendedName>
</protein>
<dbReference type="PROSITE" id="PS50102">
    <property type="entry name" value="RRM"/>
    <property type="match status" value="1"/>
</dbReference>
<feature type="region of interest" description="Disordered" evidence="2">
    <location>
        <begin position="639"/>
        <end position="682"/>
    </location>
</feature>
<feature type="compositionally biased region" description="Polar residues" evidence="2">
    <location>
        <begin position="215"/>
        <end position="226"/>
    </location>
</feature>
<proteinExistence type="predicted"/>
<feature type="compositionally biased region" description="Basic and acidic residues" evidence="2">
    <location>
        <begin position="201"/>
        <end position="210"/>
    </location>
</feature>
<dbReference type="RefSeq" id="XP_046011450.1">
    <property type="nucleotide sequence ID" value="XM_046148171.1"/>
</dbReference>
<evidence type="ECO:0000313" key="4">
    <source>
        <dbReference type="EMBL" id="KAH7029162.1"/>
    </source>
</evidence>
<feature type="region of interest" description="Disordered" evidence="2">
    <location>
        <begin position="55"/>
        <end position="312"/>
    </location>
</feature>
<dbReference type="AlphaFoldDB" id="A0A9P8Y402"/>
<gene>
    <name evidence="4" type="ORF">B0I36DRAFT_128942</name>
</gene>
<dbReference type="GO" id="GO:0003723">
    <property type="term" value="F:RNA binding"/>
    <property type="evidence" value="ECO:0007669"/>
    <property type="project" value="UniProtKB-UniRule"/>
</dbReference>
<dbReference type="EMBL" id="JAGTJQ010000006">
    <property type="protein sequence ID" value="KAH7029162.1"/>
    <property type="molecule type" value="Genomic_DNA"/>
</dbReference>
<dbReference type="SUPFAM" id="SSF54928">
    <property type="entry name" value="RNA-binding domain, RBD"/>
    <property type="match status" value="1"/>
</dbReference>
<feature type="compositionally biased region" description="Low complexity" evidence="2">
    <location>
        <begin position="286"/>
        <end position="298"/>
    </location>
</feature>
<keyword evidence="1" id="KW-0694">RNA-binding</keyword>
<sequence length="777" mass="83425">MTDKTPPLLATADLSPVSPSPLHPSSPVVVPALQEQVDHFDAMTALQTSEAASLPIQNHEQGAANGIEASTVAPSNAVVENNPAQEANESDTTQALQQEDGGASEGGPTPDDADQVPEQRNGEESAADSPERPESLGEETSAGRSPITVVVHGAIQSDGDPEASPHTSDKPSDVDNALSARDDGSVLSLDAKLSVPTGGATEERHQKSVEKGSLTVPSDDNASSTDVTDHEKARTGSSATQPVVAPVPGLQGAQQSGAGISAASKPSTLPPRPPMPVDALPQVPQSLLAGSSASRGSGSDPGISSHQHGQGLQNWDTFQQEERKYVADAKWDRFPDGSRLFIGNLSSERVSKREVFDIFSPFGRLAQISLKQAFGFVQYHTQQEGQAAMNNLQGREIKGRKINLEFSRTQKRNEDGDRRGSRGKSDRRESAETAKPKRDDYRPGRDSPPHGRGGQRQQGSYGEPSRFDGGRYGSRGRSRSPGYGNQNYEAYRRRSPSPRRRQDSESSLDIPRRYGSEVPDVQFLLLQEVERDFVGWVQRAFSDVGLRVDVMFLNPRFPRDAVIQRQIIEGVHAVTELDFRAQQYGRIPLQVFDRSAGRDKVRFDQYQDLEPHIAAQLVARTRAQTAQYAAAPYGASPYPPAPQYPPAGPPVQPAQAYGHPQYPYPAPATQPYGGGAPQQPGSLDNATLHQILGTIQNQQGGAGQPLVGANGSQVDVNAVLAALGNNVPVPQGHLHPQHHPHQYGHPPAPGAHGPPAQGGDSAQHVQNIMSQLARYRQ</sequence>
<dbReference type="InterPro" id="IPR012677">
    <property type="entry name" value="Nucleotide-bd_a/b_plait_sf"/>
</dbReference>
<dbReference type="Pfam" id="PF00076">
    <property type="entry name" value="RRM_1"/>
    <property type="match status" value="1"/>
</dbReference>
<feature type="compositionally biased region" description="Polar residues" evidence="2">
    <location>
        <begin position="302"/>
        <end position="312"/>
    </location>
</feature>
<dbReference type="InterPro" id="IPR035979">
    <property type="entry name" value="RBD_domain_sf"/>
</dbReference>
<dbReference type="Gene3D" id="3.30.70.330">
    <property type="match status" value="1"/>
</dbReference>
<dbReference type="SUPFAM" id="SSF52954">
    <property type="entry name" value="Class II aaRS ABD-related"/>
    <property type="match status" value="1"/>
</dbReference>
<accession>A0A9P8Y402</accession>
<evidence type="ECO:0000259" key="3">
    <source>
        <dbReference type="PROSITE" id="PS50102"/>
    </source>
</evidence>
<dbReference type="PANTHER" id="PTHR23295">
    <property type="entry name" value="NUCLEAR RECEPTOR COACTIVATOR 5-RELATED"/>
    <property type="match status" value="1"/>
</dbReference>
<name>A0A9P8Y402_9PEZI</name>
<feature type="region of interest" description="Disordered" evidence="2">
    <location>
        <begin position="399"/>
        <end position="512"/>
    </location>
</feature>
<evidence type="ECO:0000256" key="2">
    <source>
        <dbReference type="SAM" id="MobiDB-lite"/>
    </source>
</evidence>
<organism evidence="4 5">
    <name type="scientific">Microdochium trichocladiopsis</name>
    <dbReference type="NCBI Taxonomy" id="1682393"/>
    <lineage>
        <taxon>Eukaryota</taxon>
        <taxon>Fungi</taxon>
        <taxon>Dikarya</taxon>
        <taxon>Ascomycota</taxon>
        <taxon>Pezizomycotina</taxon>
        <taxon>Sordariomycetes</taxon>
        <taxon>Xylariomycetidae</taxon>
        <taxon>Xylariales</taxon>
        <taxon>Microdochiaceae</taxon>
        <taxon>Microdochium</taxon>
    </lineage>
</organism>
<evidence type="ECO:0000256" key="1">
    <source>
        <dbReference type="PROSITE-ProRule" id="PRU00176"/>
    </source>
</evidence>
<dbReference type="SMART" id="SM00360">
    <property type="entry name" value="RRM"/>
    <property type="match status" value="1"/>
</dbReference>
<dbReference type="GeneID" id="70177717"/>
<feature type="compositionally biased region" description="Low complexity" evidence="2">
    <location>
        <begin position="669"/>
        <end position="681"/>
    </location>
</feature>
<feature type="compositionally biased region" description="Polar residues" evidence="2">
    <location>
        <begin position="72"/>
        <end position="97"/>
    </location>
</feature>
<feature type="region of interest" description="Disordered" evidence="2">
    <location>
        <begin position="1"/>
        <end position="28"/>
    </location>
</feature>
<feature type="compositionally biased region" description="Low complexity" evidence="2">
    <location>
        <begin position="251"/>
        <end position="264"/>
    </location>
</feature>
<feature type="region of interest" description="Disordered" evidence="2">
    <location>
        <begin position="732"/>
        <end position="762"/>
    </location>
</feature>
<feature type="compositionally biased region" description="Pro residues" evidence="2">
    <location>
        <begin position="639"/>
        <end position="652"/>
    </location>
</feature>
<dbReference type="InterPro" id="IPR000504">
    <property type="entry name" value="RRM_dom"/>
</dbReference>
<dbReference type="Proteomes" id="UP000756346">
    <property type="component" value="Unassembled WGS sequence"/>
</dbReference>
<comment type="caution">
    <text evidence="4">The sequence shown here is derived from an EMBL/GenBank/DDBJ whole genome shotgun (WGS) entry which is preliminary data.</text>
</comment>
<dbReference type="PANTHER" id="PTHR23295:SF6">
    <property type="entry name" value="NEOSIN, ISOFORM A"/>
    <property type="match status" value="1"/>
</dbReference>
<dbReference type="InterPro" id="IPR052600">
    <property type="entry name" value="Nuc_rcpt_coact/corep"/>
</dbReference>
<feature type="compositionally biased region" description="Low complexity" evidence="2">
    <location>
        <begin position="750"/>
        <end position="759"/>
    </location>
</feature>
<keyword evidence="5" id="KW-1185">Reference proteome</keyword>
<evidence type="ECO:0000313" key="5">
    <source>
        <dbReference type="Proteomes" id="UP000756346"/>
    </source>
</evidence>
<dbReference type="OrthoDB" id="10044938at2759"/>
<feature type="compositionally biased region" description="Basic and acidic residues" evidence="2">
    <location>
        <begin position="411"/>
        <end position="449"/>
    </location>
</feature>
<reference evidence="4" key="1">
    <citation type="journal article" date="2021" name="Nat. Commun.">
        <title>Genetic determinants of endophytism in the Arabidopsis root mycobiome.</title>
        <authorList>
            <person name="Mesny F."/>
            <person name="Miyauchi S."/>
            <person name="Thiergart T."/>
            <person name="Pickel B."/>
            <person name="Atanasova L."/>
            <person name="Karlsson M."/>
            <person name="Huettel B."/>
            <person name="Barry K.W."/>
            <person name="Haridas S."/>
            <person name="Chen C."/>
            <person name="Bauer D."/>
            <person name="Andreopoulos W."/>
            <person name="Pangilinan J."/>
            <person name="LaButti K."/>
            <person name="Riley R."/>
            <person name="Lipzen A."/>
            <person name="Clum A."/>
            <person name="Drula E."/>
            <person name="Henrissat B."/>
            <person name="Kohler A."/>
            <person name="Grigoriev I.V."/>
            <person name="Martin F.M."/>
            <person name="Hacquard S."/>
        </authorList>
    </citation>
    <scope>NUCLEOTIDE SEQUENCE</scope>
    <source>
        <strain evidence="4">MPI-CAGE-CH-0230</strain>
    </source>
</reference>
<feature type="compositionally biased region" description="Basic and acidic residues" evidence="2">
    <location>
        <begin position="500"/>
        <end position="512"/>
    </location>
</feature>
<feature type="domain" description="RRM" evidence="3">
    <location>
        <begin position="338"/>
        <end position="409"/>
    </location>
</feature>